<dbReference type="PANTHER" id="PTHR21284">
    <property type="entry name" value="EG:80H7.2 PROTEIN"/>
    <property type="match status" value="1"/>
</dbReference>
<protein>
    <submittedName>
        <fullName evidence="7">Uncharacterized protein</fullName>
    </submittedName>
</protein>
<dbReference type="Pfam" id="PF13903">
    <property type="entry name" value="Claudin_2"/>
    <property type="match status" value="1"/>
</dbReference>
<evidence type="ECO:0000313" key="8">
    <source>
        <dbReference type="Proteomes" id="UP001519460"/>
    </source>
</evidence>
<accession>A0ABD0KCH1</accession>
<evidence type="ECO:0000313" key="7">
    <source>
        <dbReference type="EMBL" id="KAK7484834.1"/>
    </source>
</evidence>
<feature type="transmembrane region" description="Helical" evidence="6">
    <location>
        <begin position="152"/>
        <end position="173"/>
    </location>
</feature>
<name>A0ABD0KCH1_9CAEN</name>
<evidence type="ECO:0000256" key="3">
    <source>
        <dbReference type="ARBA" id="ARBA00022989"/>
    </source>
</evidence>
<gene>
    <name evidence="7" type="ORF">BaRGS_00023877</name>
</gene>
<evidence type="ECO:0000256" key="1">
    <source>
        <dbReference type="ARBA" id="ARBA00004141"/>
    </source>
</evidence>
<dbReference type="Gene3D" id="1.20.140.150">
    <property type="match status" value="1"/>
</dbReference>
<dbReference type="PANTHER" id="PTHR21284:SF12">
    <property type="entry name" value="EG:80H7.2 PROTEIN"/>
    <property type="match status" value="1"/>
</dbReference>
<keyword evidence="8" id="KW-1185">Reference proteome</keyword>
<keyword evidence="2 6" id="KW-0812">Transmembrane</keyword>
<dbReference type="AlphaFoldDB" id="A0ABD0KCH1"/>
<feature type="transmembrane region" description="Helical" evidence="6">
    <location>
        <begin position="78"/>
        <end position="99"/>
    </location>
</feature>
<evidence type="ECO:0000256" key="2">
    <source>
        <dbReference type="ARBA" id="ARBA00022692"/>
    </source>
</evidence>
<feature type="compositionally biased region" description="Low complexity" evidence="5">
    <location>
        <begin position="202"/>
        <end position="211"/>
    </location>
</feature>
<keyword evidence="3 6" id="KW-1133">Transmembrane helix</keyword>
<evidence type="ECO:0000256" key="5">
    <source>
        <dbReference type="SAM" id="MobiDB-lite"/>
    </source>
</evidence>
<keyword evidence="4 6" id="KW-0472">Membrane</keyword>
<dbReference type="InterPro" id="IPR004031">
    <property type="entry name" value="PMP22/EMP/MP20/Claudin"/>
</dbReference>
<proteinExistence type="predicted"/>
<evidence type="ECO:0000256" key="4">
    <source>
        <dbReference type="ARBA" id="ARBA00023136"/>
    </source>
</evidence>
<sequence length="253" mass="26601">MSAFTSRSGGYKGGIFLLFFAFVVFLVGYASPFWASYSSGGDGHYEGIWMACYSYSSGYLSSTGCSTYGFSQPGWFHAVRALEAICLALLIIACIYALASNCCRAFPGPRTRVLEILSSIGGVLGLVGVIVYGAMRNDSNRSYVIIEMTIDWALYLTGVGSGLAVVAAVIIGITNKEISQPTTGAVIGMTTVTSTAQHTAGQPAYPAHQPGYPAPQPGYPAHQPGYPAHYGDYPGSGGGYPPPQAGYGYPGKY</sequence>
<organism evidence="7 8">
    <name type="scientific">Batillaria attramentaria</name>
    <dbReference type="NCBI Taxonomy" id="370345"/>
    <lineage>
        <taxon>Eukaryota</taxon>
        <taxon>Metazoa</taxon>
        <taxon>Spiralia</taxon>
        <taxon>Lophotrochozoa</taxon>
        <taxon>Mollusca</taxon>
        <taxon>Gastropoda</taxon>
        <taxon>Caenogastropoda</taxon>
        <taxon>Sorbeoconcha</taxon>
        <taxon>Cerithioidea</taxon>
        <taxon>Batillariidae</taxon>
        <taxon>Batillaria</taxon>
    </lineage>
</organism>
<comment type="subcellular location">
    <subcellularLocation>
        <location evidence="1">Membrane</location>
        <topology evidence="1">Multi-pass membrane protein</topology>
    </subcellularLocation>
</comment>
<feature type="transmembrane region" description="Helical" evidence="6">
    <location>
        <begin position="15"/>
        <end position="35"/>
    </location>
</feature>
<comment type="caution">
    <text evidence="7">The sequence shown here is derived from an EMBL/GenBank/DDBJ whole genome shotgun (WGS) entry which is preliminary data.</text>
</comment>
<feature type="compositionally biased region" description="Low complexity" evidence="5">
    <location>
        <begin position="219"/>
        <end position="233"/>
    </location>
</feature>
<dbReference type="EMBL" id="JACVVK020000203">
    <property type="protein sequence ID" value="KAK7484834.1"/>
    <property type="molecule type" value="Genomic_DNA"/>
</dbReference>
<dbReference type="GO" id="GO:0016020">
    <property type="term" value="C:membrane"/>
    <property type="evidence" value="ECO:0007669"/>
    <property type="project" value="UniProtKB-SubCell"/>
</dbReference>
<dbReference type="Proteomes" id="UP001519460">
    <property type="component" value="Unassembled WGS sequence"/>
</dbReference>
<reference evidence="7 8" key="1">
    <citation type="journal article" date="2023" name="Sci. Data">
        <title>Genome assembly of the Korean intertidal mud-creeper Batillaria attramentaria.</title>
        <authorList>
            <person name="Patra A.K."/>
            <person name="Ho P.T."/>
            <person name="Jun S."/>
            <person name="Lee S.J."/>
            <person name="Kim Y."/>
            <person name="Won Y.J."/>
        </authorList>
    </citation>
    <scope>NUCLEOTIDE SEQUENCE [LARGE SCALE GENOMIC DNA]</scope>
    <source>
        <strain evidence="7">Wonlab-2016</strain>
    </source>
</reference>
<feature type="transmembrane region" description="Helical" evidence="6">
    <location>
        <begin position="111"/>
        <end position="132"/>
    </location>
</feature>
<feature type="region of interest" description="Disordered" evidence="5">
    <location>
        <begin position="198"/>
        <end position="253"/>
    </location>
</feature>
<evidence type="ECO:0000256" key="6">
    <source>
        <dbReference type="SAM" id="Phobius"/>
    </source>
</evidence>